<feature type="compositionally biased region" description="Low complexity" evidence="1">
    <location>
        <begin position="67"/>
        <end position="78"/>
    </location>
</feature>
<name>A0A7J7N7J4_9MAGN</name>
<dbReference type="SUPFAM" id="SSF53098">
    <property type="entry name" value="Ribonuclease H-like"/>
    <property type="match status" value="1"/>
</dbReference>
<organism evidence="2 3">
    <name type="scientific">Kingdonia uniflora</name>
    <dbReference type="NCBI Taxonomy" id="39325"/>
    <lineage>
        <taxon>Eukaryota</taxon>
        <taxon>Viridiplantae</taxon>
        <taxon>Streptophyta</taxon>
        <taxon>Embryophyta</taxon>
        <taxon>Tracheophyta</taxon>
        <taxon>Spermatophyta</taxon>
        <taxon>Magnoliopsida</taxon>
        <taxon>Ranunculales</taxon>
        <taxon>Circaeasteraceae</taxon>
        <taxon>Kingdonia</taxon>
    </lineage>
</organism>
<dbReference type="OrthoDB" id="2012664at2759"/>
<feature type="region of interest" description="Disordered" evidence="1">
    <location>
        <begin position="1"/>
        <end position="107"/>
    </location>
</feature>
<reference evidence="2 3" key="1">
    <citation type="journal article" date="2020" name="IScience">
        <title>Genome Sequencing of the Endangered Kingdonia uniflora (Circaeasteraceae, Ranunculales) Reveals Potential Mechanisms of Evolutionary Specialization.</title>
        <authorList>
            <person name="Sun Y."/>
            <person name="Deng T."/>
            <person name="Zhang A."/>
            <person name="Moore M.J."/>
            <person name="Landis J.B."/>
            <person name="Lin N."/>
            <person name="Zhang H."/>
            <person name="Zhang X."/>
            <person name="Huang J."/>
            <person name="Zhang X."/>
            <person name="Sun H."/>
            <person name="Wang H."/>
        </authorList>
    </citation>
    <scope>NUCLEOTIDE SEQUENCE [LARGE SCALE GENOMIC DNA]</scope>
    <source>
        <strain evidence="2">TB1705</strain>
        <tissue evidence="2">Leaf</tissue>
    </source>
</reference>
<evidence type="ECO:0000313" key="3">
    <source>
        <dbReference type="Proteomes" id="UP000541444"/>
    </source>
</evidence>
<evidence type="ECO:0000313" key="2">
    <source>
        <dbReference type="EMBL" id="KAF6162994.1"/>
    </source>
</evidence>
<gene>
    <name evidence="2" type="ORF">GIB67_021143</name>
</gene>
<comment type="caution">
    <text evidence="2">The sequence shown here is derived from an EMBL/GenBank/DDBJ whole genome shotgun (WGS) entry which is preliminary data.</text>
</comment>
<dbReference type="InterPro" id="IPR012337">
    <property type="entry name" value="RNaseH-like_sf"/>
</dbReference>
<evidence type="ECO:0000256" key="1">
    <source>
        <dbReference type="SAM" id="MobiDB-lite"/>
    </source>
</evidence>
<dbReference type="EMBL" id="JACGCM010001009">
    <property type="protein sequence ID" value="KAF6162994.1"/>
    <property type="molecule type" value="Genomic_DNA"/>
</dbReference>
<dbReference type="PANTHER" id="PTHR32166:SF123">
    <property type="entry name" value="BED-TYPE DOMAIN-CONTAINING PROTEIN"/>
    <property type="match status" value="1"/>
</dbReference>
<feature type="compositionally biased region" description="Low complexity" evidence="1">
    <location>
        <begin position="45"/>
        <end position="55"/>
    </location>
</feature>
<protein>
    <submittedName>
        <fullName evidence="2">Uncharacterized protein</fullName>
    </submittedName>
</protein>
<dbReference type="AlphaFoldDB" id="A0A7J7N7J4"/>
<proteinExistence type="predicted"/>
<accession>A0A7J7N7J4</accession>
<sequence length="440" mass="50909">MWDWEPQESSHDDSDEVEDITDSFGDASEPDYYPEEGSGGESQPTRTRSTGLLSRLFRRGRGSNEGLASRSSSSSLRAPARHSVDLHSQNLRRETQQTIPNMMGGGSSSREYTCGKITSMFYENAIPFNVASLQSYHKAFNSVRNYAHVIDFVLEDLESFCWLKDTIEDVRKISKFVYAHAWVLAKFRGHLNRYDLIRPSQTWFATSFIAIRSIMENQVHLQQLFVDTEYRKSNYAKLSTSKAAQKIVISDHFWKKTRSVVAMVEPLSKVLRLVDSDKPTMGYLFDALCTLRAVITTFLGPRRSANVFKIFDHRWKEQLHSDLHAAGYILNPYYMFFPSTFSNENVMCHPTLALNNLIVKTISTPLEQAQVMLEKLNDLVFVQYNIRFERRREDRRRRYCVDLISVSAVLLEDPLCEWIAKDDDEPLLPTHNEWPEELER</sequence>
<keyword evidence="3" id="KW-1185">Reference proteome</keyword>
<dbReference type="PANTHER" id="PTHR32166">
    <property type="entry name" value="OSJNBA0013A04.12 PROTEIN"/>
    <property type="match status" value="1"/>
</dbReference>
<dbReference type="Proteomes" id="UP000541444">
    <property type="component" value="Unassembled WGS sequence"/>
</dbReference>